<dbReference type="OrthoDB" id="389878at2"/>
<dbReference type="SMART" id="SM00345">
    <property type="entry name" value="HTH_GNTR"/>
    <property type="match status" value="1"/>
</dbReference>
<name>A0A1M5AAX0_9CLOT</name>
<sequence>MNVGARRDGESHAEYAYRIMRTNILDLTMKPGTVINEGDIAEQLAVSRTPVHEAVLKLKEEFLIDIRPRKESKVSYIDIDMVNEGFFIRRNLEPAAMKAAMKHIGPEYRKKLMENLRTQKEIIEMGRLEEFLTCDDEFHEIIYIAANKPLTFSVVQRMGSHLTRMRYLIQIFNCYDFIPVSFREHEQMYEMLTFGTASDFSIDDYVIQHIKGFQDYLPKIVNEYRDYFKYL</sequence>
<dbReference type="PANTHER" id="PTHR43537">
    <property type="entry name" value="TRANSCRIPTIONAL REGULATOR, GNTR FAMILY"/>
    <property type="match status" value="1"/>
</dbReference>
<dbReference type="PANTHER" id="PTHR43537:SF6">
    <property type="entry name" value="HTH-TYPE TRANSCRIPTIONAL REPRESSOR RSPR"/>
    <property type="match status" value="1"/>
</dbReference>
<organism evidence="5 6">
    <name type="scientific">Lactonifactor longoviformis DSM 17459</name>
    <dbReference type="NCBI Taxonomy" id="1122155"/>
    <lineage>
        <taxon>Bacteria</taxon>
        <taxon>Bacillati</taxon>
        <taxon>Bacillota</taxon>
        <taxon>Clostridia</taxon>
        <taxon>Eubacteriales</taxon>
        <taxon>Clostridiaceae</taxon>
        <taxon>Lactonifactor</taxon>
    </lineage>
</organism>
<keyword evidence="3" id="KW-0804">Transcription</keyword>
<dbReference type="Pfam" id="PF00392">
    <property type="entry name" value="GntR"/>
    <property type="match status" value="1"/>
</dbReference>
<dbReference type="GO" id="GO:0003700">
    <property type="term" value="F:DNA-binding transcription factor activity"/>
    <property type="evidence" value="ECO:0007669"/>
    <property type="project" value="InterPro"/>
</dbReference>
<keyword evidence="6" id="KW-1185">Reference proteome</keyword>
<dbReference type="InterPro" id="IPR000524">
    <property type="entry name" value="Tscrpt_reg_HTH_GntR"/>
</dbReference>
<dbReference type="AlphaFoldDB" id="A0A1M5AAX0"/>
<dbReference type="STRING" id="1122155.SAMN02745158_03104"/>
<reference evidence="5 6" key="1">
    <citation type="submission" date="2016-11" db="EMBL/GenBank/DDBJ databases">
        <authorList>
            <person name="Jaros S."/>
            <person name="Januszkiewicz K."/>
            <person name="Wedrychowicz H."/>
        </authorList>
    </citation>
    <scope>NUCLEOTIDE SEQUENCE [LARGE SCALE GENOMIC DNA]</scope>
    <source>
        <strain evidence="5 6">DSM 17459</strain>
    </source>
</reference>
<protein>
    <submittedName>
        <fullName evidence="5">DNA-binding transcriptional regulator, GntR family</fullName>
    </submittedName>
</protein>
<dbReference type="Gene3D" id="1.10.10.10">
    <property type="entry name" value="Winged helix-like DNA-binding domain superfamily/Winged helix DNA-binding domain"/>
    <property type="match status" value="1"/>
</dbReference>
<evidence type="ECO:0000256" key="2">
    <source>
        <dbReference type="ARBA" id="ARBA00023125"/>
    </source>
</evidence>
<dbReference type="SUPFAM" id="SSF48008">
    <property type="entry name" value="GntR ligand-binding domain-like"/>
    <property type="match status" value="1"/>
</dbReference>
<dbReference type="Proteomes" id="UP000184245">
    <property type="component" value="Unassembled WGS sequence"/>
</dbReference>
<dbReference type="SUPFAM" id="SSF46785">
    <property type="entry name" value="Winged helix' DNA-binding domain"/>
    <property type="match status" value="1"/>
</dbReference>
<dbReference type="EMBL" id="FQVI01000019">
    <property type="protein sequence ID" value="SHF27227.1"/>
    <property type="molecule type" value="Genomic_DNA"/>
</dbReference>
<dbReference type="Gene3D" id="1.20.120.530">
    <property type="entry name" value="GntR ligand-binding domain-like"/>
    <property type="match status" value="1"/>
</dbReference>
<dbReference type="InterPro" id="IPR011711">
    <property type="entry name" value="GntR_C"/>
</dbReference>
<dbReference type="InterPro" id="IPR036390">
    <property type="entry name" value="WH_DNA-bd_sf"/>
</dbReference>
<dbReference type="PROSITE" id="PS50949">
    <property type="entry name" value="HTH_GNTR"/>
    <property type="match status" value="1"/>
</dbReference>
<feature type="domain" description="HTH gntR-type" evidence="4">
    <location>
        <begin position="10"/>
        <end position="77"/>
    </location>
</feature>
<keyword evidence="1" id="KW-0805">Transcription regulation</keyword>
<dbReference type="InterPro" id="IPR008920">
    <property type="entry name" value="TF_FadR/GntR_C"/>
</dbReference>
<evidence type="ECO:0000259" key="4">
    <source>
        <dbReference type="PROSITE" id="PS50949"/>
    </source>
</evidence>
<proteinExistence type="predicted"/>
<dbReference type="GO" id="GO:0003677">
    <property type="term" value="F:DNA binding"/>
    <property type="evidence" value="ECO:0007669"/>
    <property type="project" value="UniProtKB-KW"/>
</dbReference>
<evidence type="ECO:0000313" key="6">
    <source>
        <dbReference type="Proteomes" id="UP000184245"/>
    </source>
</evidence>
<keyword evidence="2 5" id="KW-0238">DNA-binding</keyword>
<evidence type="ECO:0000256" key="3">
    <source>
        <dbReference type="ARBA" id="ARBA00023163"/>
    </source>
</evidence>
<accession>A0A1M5AAX0</accession>
<dbReference type="InterPro" id="IPR036388">
    <property type="entry name" value="WH-like_DNA-bd_sf"/>
</dbReference>
<dbReference type="RefSeq" id="WP_072853356.1">
    <property type="nucleotide sequence ID" value="NZ_FQVI01000019.1"/>
</dbReference>
<dbReference type="Pfam" id="PF07729">
    <property type="entry name" value="FCD"/>
    <property type="match status" value="1"/>
</dbReference>
<gene>
    <name evidence="5" type="ORF">SAMN02745158_03104</name>
</gene>
<evidence type="ECO:0000256" key="1">
    <source>
        <dbReference type="ARBA" id="ARBA00023015"/>
    </source>
</evidence>
<evidence type="ECO:0000313" key="5">
    <source>
        <dbReference type="EMBL" id="SHF27227.1"/>
    </source>
</evidence>